<feature type="domain" description="N-acetyltransferase" evidence="1">
    <location>
        <begin position="13"/>
        <end position="180"/>
    </location>
</feature>
<dbReference type="RefSeq" id="WP_015362322.1">
    <property type="nucleotide sequence ID" value="NZ_QKZR01000001.1"/>
</dbReference>
<evidence type="ECO:0000313" key="3">
    <source>
        <dbReference type="Proteomes" id="UP000248584"/>
    </source>
</evidence>
<dbReference type="PANTHER" id="PTHR43792">
    <property type="entry name" value="GNAT FAMILY, PUTATIVE (AFU_ORTHOLOGUE AFUA_3G00765)-RELATED-RELATED"/>
    <property type="match status" value="1"/>
</dbReference>
<proteinExistence type="predicted"/>
<name>A0ABX5Q3A6_9FLAO</name>
<gene>
    <name evidence="2" type="ORF">LX97_01484</name>
</gene>
<dbReference type="EMBL" id="QKZR01000001">
    <property type="protein sequence ID" value="PZX44466.1"/>
    <property type="molecule type" value="Genomic_DNA"/>
</dbReference>
<sequence length="188" mass="21793">MSYLLTGEQTLRTRFRLLHENDFETWLPIFKEEHTGTFLGMKADLNATEKCEKWFEKAFWRYNEGSSGMNVMIHKETDQFIGQCGLLIQTVNGLKRLEVGYSILPEFWKQGYAKEAAVRLRDIAFQRGYDKDFGNSLVSVIHKDNQGSINVALHNGMKLEAAYKDDSNPEPFLVYSITRNEWLALQNQ</sequence>
<comment type="caution">
    <text evidence="2">The sequence shown here is derived from an EMBL/GenBank/DDBJ whole genome shotgun (WGS) entry which is preliminary data.</text>
</comment>
<dbReference type="Gene3D" id="3.40.630.30">
    <property type="match status" value="1"/>
</dbReference>
<dbReference type="PANTHER" id="PTHR43792:SF1">
    <property type="entry name" value="N-ACETYLTRANSFERASE DOMAIN-CONTAINING PROTEIN"/>
    <property type="match status" value="1"/>
</dbReference>
<organism evidence="2 3">
    <name type="scientific">Nonlabens dokdonensis</name>
    <dbReference type="NCBI Taxonomy" id="328515"/>
    <lineage>
        <taxon>Bacteria</taxon>
        <taxon>Pseudomonadati</taxon>
        <taxon>Bacteroidota</taxon>
        <taxon>Flavobacteriia</taxon>
        <taxon>Flavobacteriales</taxon>
        <taxon>Flavobacteriaceae</taxon>
        <taxon>Nonlabens</taxon>
    </lineage>
</organism>
<protein>
    <submittedName>
        <fullName evidence="2">RimJ/RimL family protein N-acetyltransferase</fullName>
    </submittedName>
</protein>
<dbReference type="InterPro" id="IPR016181">
    <property type="entry name" value="Acyl_CoA_acyltransferase"/>
</dbReference>
<evidence type="ECO:0000313" key="2">
    <source>
        <dbReference type="EMBL" id="PZX44466.1"/>
    </source>
</evidence>
<keyword evidence="3" id="KW-1185">Reference proteome</keyword>
<dbReference type="SUPFAM" id="SSF55729">
    <property type="entry name" value="Acyl-CoA N-acyltransferases (Nat)"/>
    <property type="match status" value="1"/>
</dbReference>
<reference evidence="2 3" key="1">
    <citation type="submission" date="2018-06" db="EMBL/GenBank/DDBJ databases">
        <title>Genomic Encyclopedia of Archaeal and Bacterial Type Strains, Phase II (KMG-II): from individual species to whole genera.</title>
        <authorList>
            <person name="Goeker M."/>
        </authorList>
    </citation>
    <scope>NUCLEOTIDE SEQUENCE [LARGE SCALE GENOMIC DNA]</scope>
    <source>
        <strain evidence="2 3">DSM 17205</strain>
    </source>
</reference>
<accession>A0ABX5Q3A6</accession>
<dbReference type="Pfam" id="PF13302">
    <property type="entry name" value="Acetyltransf_3"/>
    <property type="match status" value="1"/>
</dbReference>
<dbReference type="PROSITE" id="PS51186">
    <property type="entry name" value="GNAT"/>
    <property type="match status" value="1"/>
</dbReference>
<evidence type="ECO:0000259" key="1">
    <source>
        <dbReference type="PROSITE" id="PS51186"/>
    </source>
</evidence>
<dbReference type="InterPro" id="IPR051531">
    <property type="entry name" value="N-acetyltransferase"/>
</dbReference>
<dbReference type="Proteomes" id="UP000248584">
    <property type="component" value="Unassembled WGS sequence"/>
</dbReference>
<dbReference type="InterPro" id="IPR000182">
    <property type="entry name" value="GNAT_dom"/>
</dbReference>